<dbReference type="EMBL" id="CP022521">
    <property type="protein sequence ID" value="ASO19908.1"/>
    <property type="molecule type" value="Genomic_DNA"/>
</dbReference>
<dbReference type="KEGG" id="ahg:AHOG_11325"/>
<keyword evidence="6" id="KW-1185">Reference proteome</keyword>
<dbReference type="GO" id="GO:0019290">
    <property type="term" value="P:siderophore biosynthetic process"/>
    <property type="evidence" value="ECO:0007669"/>
    <property type="project" value="InterPro"/>
</dbReference>
<name>A0A221W2B0_9PSEU</name>
<evidence type="ECO:0000256" key="1">
    <source>
        <dbReference type="ARBA" id="ARBA00004924"/>
    </source>
</evidence>
<evidence type="ECO:0000259" key="3">
    <source>
        <dbReference type="Pfam" id="PF04183"/>
    </source>
</evidence>
<dbReference type="InterPro" id="IPR037455">
    <property type="entry name" value="LucA/IucC-like"/>
</dbReference>
<comment type="pathway">
    <text evidence="1">Siderophore biosynthesis.</text>
</comment>
<organism evidence="5 6">
    <name type="scientific">Actinoalloteichus hoggarensis</name>
    <dbReference type="NCBI Taxonomy" id="1470176"/>
    <lineage>
        <taxon>Bacteria</taxon>
        <taxon>Bacillati</taxon>
        <taxon>Actinomycetota</taxon>
        <taxon>Actinomycetes</taxon>
        <taxon>Pseudonocardiales</taxon>
        <taxon>Pseudonocardiaceae</taxon>
        <taxon>Actinoalloteichus</taxon>
    </lineage>
</organism>
<sequence>MTAVPTRAQTWRLASARLLAKMIGELAFEDLLRPEPFADGEWLLRLADAEYSFQAVRGAFGDWTVLPDSIRHRVTGVLGDRLGMPAWDPARFLLDAASTIGVAPETAANYLAELTATLTADVALAENDVEVAALAELGHAELEGHLVGHPWLIANKGRVGFSADDQARYAPEARRRLSLPWLAVHRGLAEFRATPDLSEHAVREHELGEETRTAFAGVLRERGVNPDAYVWLPVHPWQLDHVVRTLWAPELAADRIIELGTAPDPYLPTQAIRTMSNAERSERFQVKLPLRILNTAVWRGIPPHCTSAAPTVTQWLRGLWDGDAELAETGAILLGEVASVTIEHPLLSTLDGAPYTWLETLGCIWRESVDPALRPGERAVPLAAVLHVDATGRGLVSEYIARSGLDAQGWTAALFAALLRPLLLVLYRYGITVNPHGENVLVILDESGRPTRVAVKDLIDDVNVSVEPVPERGPEPDSHHRVLPRKPWHVLRQYLVDALLVGVFRPLARLLREQHGLAEERFWGRVRGEIEAFRDQHPELDARMVQGSLLGPTFARYPLNGDRLVQTGYAELSYRHAIAPHGELPNPLHDVAAVYPTEV</sequence>
<dbReference type="AlphaFoldDB" id="A0A221W2B0"/>
<protein>
    <submittedName>
        <fullName evidence="5">Aerobactin synthase</fullName>
    </submittedName>
</protein>
<dbReference type="OrthoDB" id="495728at2"/>
<dbReference type="RefSeq" id="WP_093941335.1">
    <property type="nucleotide sequence ID" value="NZ_CP022521.1"/>
</dbReference>
<dbReference type="GO" id="GO:0016881">
    <property type="term" value="F:acid-amino acid ligase activity"/>
    <property type="evidence" value="ECO:0007669"/>
    <property type="project" value="UniProtKB-ARBA"/>
</dbReference>
<accession>A0A221W2B0</accession>
<evidence type="ECO:0000313" key="5">
    <source>
        <dbReference type="EMBL" id="ASO19908.1"/>
    </source>
</evidence>
<dbReference type="Gene3D" id="6.10.250.3370">
    <property type="match status" value="1"/>
</dbReference>
<dbReference type="Pfam" id="PF04183">
    <property type="entry name" value="IucA_IucC"/>
    <property type="match status" value="1"/>
</dbReference>
<evidence type="ECO:0000313" key="6">
    <source>
        <dbReference type="Proteomes" id="UP000204221"/>
    </source>
</evidence>
<comment type="similarity">
    <text evidence="2">Belongs to the IucA/IucC family.</text>
</comment>
<gene>
    <name evidence="5" type="primary">iucC</name>
    <name evidence="5" type="ORF">AHOG_11325</name>
</gene>
<dbReference type="Gene3D" id="1.10.510.40">
    <property type="match status" value="1"/>
</dbReference>
<dbReference type="PANTHER" id="PTHR34384:SF6">
    <property type="entry name" value="STAPHYLOFERRIN B SYNTHASE"/>
    <property type="match status" value="1"/>
</dbReference>
<reference evidence="5 6" key="1">
    <citation type="submission" date="2017-07" db="EMBL/GenBank/DDBJ databases">
        <title>Complete genome sequence of Actinoalloteichus hoggarensis DSM 45943, type strain of Actinoalloteichus hoggarensis.</title>
        <authorList>
            <person name="Ruckert C."/>
            <person name="Nouioui I."/>
            <person name="Willmese J."/>
            <person name="van Wezel G."/>
            <person name="Klenk H.-P."/>
            <person name="Kalinowski J."/>
            <person name="Zotchev S.B."/>
        </authorList>
    </citation>
    <scope>NUCLEOTIDE SEQUENCE [LARGE SCALE GENOMIC DNA]</scope>
    <source>
        <strain evidence="5 6">DSM 45943</strain>
    </source>
</reference>
<dbReference type="InterPro" id="IPR022770">
    <property type="entry name" value="IucA/IucC-like_C"/>
</dbReference>
<dbReference type="PANTHER" id="PTHR34384">
    <property type="entry name" value="L-2,3-DIAMINOPROPANOATE--CITRATE LIGASE"/>
    <property type="match status" value="1"/>
</dbReference>
<dbReference type="InterPro" id="IPR007310">
    <property type="entry name" value="Aerobactin_biosyn_IucA/IucC_N"/>
</dbReference>
<evidence type="ECO:0000259" key="4">
    <source>
        <dbReference type="Pfam" id="PF06276"/>
    </source>
</evidence>
<dbReference type="Proteomes" id="UP000204221">
    <property type="component" value="Chromosome"/>
</dbReference>
<evidence type="ECO:0000256" key="2">
    <source>
        <dbReference type="ARBA" id="ARBA00007832"/>
    </source>
</evidence>
<feature type="domain" description="Aerobactin siderophore biosynthesis IucA/IucC-like C-terminal" evidence="4">
    <location>
        <begin position="410"/>
        <end position="564"/>
    </location>
</feature>
<dbReference type="Gene3D" id="3.30.310.280">
    <property type="match status" value="1"/>
</dbReference>
<feature type="domain" description="Aerobactin siderophore biosynthesis IucA/IucC N-terminal" evidence="3">
    <location>
        <begin position="140"/>
        <end position="387"/>
    </location>
</feature>
<dbReference type="Pfam" id="PF06276">
    <property type="entry name" value="FhuF"/>
    <property type="match status" value="1"/>
</dbReference>
<proteinExistence type="inferred from homology"/>